<comment type="subcellular location">
    <subcellularLocation>
        <location evidence="1">Nucleus</location>
    </subcellularLocation>
</comment>
<dbReference type="EMBL" id="JH816901">
    <property type="protein sequence ID" value="EKC26719.1"/>
    <property type="molecule type" value="Genomic_DNA"/>
</dbReference>
<dbReference type="Gene3D" id="1.10.20.120">
    <property type="match status" value="1"/>
</dbReference>
<sequence length="389" mass="43306">MDGSFLQNVCLDPLLVMTRSMDVAVSSACEHSKTSMFCTGPCESCKMKMMLEREKNKTINGAAANSQSKYSGHCLTIPQLPEHPELHVHWSDEDDAGNSSHELETVIEPVKNTALEIDPNDDTKTVFCKLRHPKTERGAMFLFANGDKDVFEVAVFAESCRSWLIDNTVQQDGRLHVTTPIDSLFLLLPYLKKAKEGGMFMTLDQIVCDSDYPECSRLVATSGTSELNQIADVKGSDDLQVYRYSEEKVLSWLQSKTERMADKLSERGICVSGAQSSTYVRTKRAMTASHDDYIRYAYGMVCDYIPSDVASQLREHMKIPEVVEKKENEPPNKKAKLGDITPTEDYSQEKSDTKSAKAGKLTAGQKKLSKVDKSGMKSLASFFSPKAKS</sequence>
<evidence type="ECO:0000256" key="2">
    <source>
        <dbReference type="ARBA" id="ARBA00009823"/>
    </source>
</evidence>
<evidence type="ECO:0000256" key="7">
    <source>
        <dbReference type="ARBA" id="ARBA00033464"/>
    </source>
</evidence>
<feature type="domain" description="Rnh202 triple barrel" evidence="10">
    <location>
        <begin position="122"/>
        <end position="182"/>
    </location>
</feature>
<proteinExistence type="inferred from homology"/>
<dbReference type="FunFam" id="1.10.20.120:FF:000002">
    <property type="entry name" value="Ribonuclease H2 subunit B"/>
    <property type="match status" value="1"/>
</dbReference>
<evidence type="ECO:0000259" key="10">
    <source>
        <dbReference type="Pfam" id="PF17745"/>
    </source>
</evidence>
<dbReference type="GO" id="GO:0006401">
    <property type="term" value="P:RNA catabolic process"/>
    <property type="evidence" value="ECO:0007669"/>
    <property type="project" value="TreeGrafter"/>
</dbReference>
<name>K1Q622_MAGGI</name>
<evidence type="ECO:0000256" key="3">
    <source>
        <dbReference type="ARBA" id="ARBA00011277"/>
    </source>
</evidence>
<dbReference type="Gene3D" id="2.20.25.530">
    <property type="match status" value="1"/>
</dbReference>
<dbReference type="GO" id="GO:0032299">
    <property type="term" value="C:ribonuclease H2 complex"/>
    <property type="evidence" value="ECO:0007669"/>
    <property type="project" value="InterPro"/>
</dbReference>
<dbReference type="HOGENOM" id="CLU_059802_0_0_1"/>
<dbReference type="PANTHER" id="PTHR13383:SF11">
    <property type="entry name" value="RIBONUCLEASE H2 SUBUNIT B"/>
    <property type="match status" value="1"/>
</dbReference>
<dbReference type="InterPro" id="IPR041195">
    <property type="entry name" value="Rnh202_N"/>
</dbReference>
<dbReference type="InterPro" id="IPR040456">
    <property type="entry name" value="RNase_H2_suB"/>
</dbReference>
<protein>
    <recommendedName>
        <fullName evidence="4">Ribonuclease H2 subunit B</fullName>
    </recommendedName>
    <alternativeName>
        <fullName evidence="7">Ribonuclease HI subunit B</fullName>
    </alternativeName>
</protein>
<evidence type="ECO:0000313" key="11">
    <source>
        <dbReference type="EMBL" id="EKC26719.1"/>
    </source>
</evidence>
<evidence type="ECO:0000256" key="5">
    <source>
        <dbReference type="ARBA" id="ARBA00023242"/>
    </source>
</evidence>
<evidence type="ECO:0000256" key="4">
    <source>
        <dbReference type="ARBA" id="ARBA00019062"/>
    </source>
</evidence>
<accession>K1Q622</accession>
<reference evidence="11" key="1">
    <citation type="journal article" date="2012" name="Nature">
        <title>The oyster genome reveals stress adaptation and complexity of shell formation.</title>
        <authorList>
            <person name="Zhang G."/>
            <person name="Fang X."/>
            <person name="Guo X."/>
            <person name="Li L."/>
            <person name="Luo R."/>
            <person name="Xu F."/>
            <person name="Yang P."/>
            <person name="Zhang L."/>
            <person name="Wang X."/>
            <person name="Qi H."/>
            <person name="Xiong Z."/>
            <person name="Que H."/>
            <person name="Xie Y."/>
            <person name="Holland P.W."/>
            <person name="Paps J."/>
            <person name="Zhu Y."/>
            <person name="Wu F."/>
            <person name="Chen Y."/>
            <person name="Wang J."/>
            <person name="Peng C."/>
            <person name="Meng J."/>
            <person name="Yang L."/>
            <person name="Liu J."/>
            <person name="Wen B."/>
            <person name="Zhang N."/>
            <person name="Huang Z."/>
            <person name="Zhu Q."/>
            <person name="Feng Y."/>
            <person name="Mount A."/>
            <person name="Hedgecock D."/>
            <person name="Xu Z."/>
            <person name="Liu Y."/>
            <person name="Domazet-Loso T."/>
            <person name="Du Y."/>
            <person name="Sun X."/>
            <person name="Zhang S."/>
            <person name="Liu B."/>
            <person name="Cheng P."/>
            <person name="Jiang X."/>
            <person name="Li J."/>
            <person name="Fan D."/>
            <person name="Wang W."/>
            <person name="Fu W."/>
            <person name="Wang T."/>
            <person name="Wang B."/>
            <person name="Zhang J."/>
            <person name="Peng Z."/>
            <person name="Li Y."/>
            <person name="Li N."/>
            <person name="Wang J."/>
            <person name="Chen M."/>
            <person name="He Y."/>
            <person name="Tan F."/>
            <person name="Song X."/>
            <person name="Zheng Q."/>
            <person name="Huang R."/>
            <person name="Yang H."/>
            <person name="Du X."/>
            <person name="Chen L."/>
            <person name="Yang M."/>
            <person name="Gaffney P.M."/>
            <person name="Wang S."/>
            <person name="Luo L."/>
            <person name="She Z."/>
            <person name="Ming Y."/>
            <person name="Huang W."/>
            <person name="Zhang S."/>
            <person name="Huang B."/>
            <person name="Zhang Y."/>
            <person name="Qu T."/>
            <person name="Ni P."/>
            <person name="Miao G."/>
            <person name="Wang J."/>
            <person name="Wang Q."/>
            <person name="Steinberg C.E."/>
            <person name="Wang H."/>
            <person name="Li N."/>
            <person name="Qian L."/>
            <person name="Zhang G."/>
            <person name="Li Y."/>
            <person name="Yang H."/>
            <person name="Liu X."/>
            <person name="Wang J."/>
            <person name="Yin Y."/>
            <person name="Wang J."/>
        </authorList>
    </citation>
    <scope>NUCLEOTIDE SEQUENCE [LARGE SCALE GENOMIC DNA]</scope>
    <source>
        <strain evidence="11">05x7-T-G4-1.051#20</strain>
    </source>
</reference>
<dbReference type="PANTHER" id="PTHR13383">
    <property type="entry name" value="RIBONUCLEASE H2 SUBUNIT B"/>
    <property type="match status" value="1"/>
</dbReference>
<comment type="subunit">
    <text evidence="3">The RNase H2 complex is a heterotrimer composed of the catalytic subunit RNASEH2A and the non-catalytic subunits RNASEH2B and RNASEH2C.</text>
</comment>
<dbReference type="CDD" id="cd09270">
    <property type="entry name" value="RNase_H2-B"/>
    <property type="match status" value="1"/>
</dbReference>
<keyword evidence="5" id="KW-0539">Nucleus</keyword>
<dbReference type="GO" id="GO:0005654">
    <property type="term" value="C:nucleoplasm"/>
    <property type="evidence" value="ECO:0007669"/>
    <property type="project" value="TreeGrafter"/>
</dbReference>
<feature type="compositionally biased region" description="Basic and acidic residues" evidence="8">
    <location>
        <begin position="321"/>
        <end position="332"/>
    </location>
</feature>
<dbReference type="Pfam" id="PF09468">
    <property type="entry name" value="RNase_H2-Ydr279"/>
    <property type="match status" value="1"/>
</dbReference>
<dbReference type="Pfam" id="PF17745">
    <property type="entry name" value="Ydr279_N"/>
    <property type="match status" value="1"/>
</dbReference>
<gene>
    <name evidence="11" type="ORF">CGI_10028255</name>
</gene>
<comment type="function">
    <text evidence="6">Non catalytic subunit of RNase H2, an endonuclease that specifically degrades the RNA of RNA:DNA hybrids. Participates in DNA replication, possibly by mediating the removal of lagging-strand Okazaki fragment RNA primers during DNA replication. Mediates the excision of single ribonucleotides from DNA:RNA duplexes.</text>
</comment>
<evidence type="ECO:0000259" key="9">
    <source>
        <dbReference type="Pfam" id="PF09468"/>
    </source>
</evidence>
<organism evidence="11">
    <name type="scientific">Magallana gigas</name>
    <name type="common">Pacific oyster</name>
    <name type="synonym">Crassostrea gigas</name>
    <dbReference type="NCBI Taxonomy" id="29159"/>
    <lineage>
        <taxon>Eukaryota</taxon>
        <taxon>Metazoa</taxon>
        <taxon>Spiralia</taxon>
        <taxon>Lophotrochozoa</taxon>
        <taxon>Mollusca</taxon>
        <taxon>Bivalvia</taxon>
        <taxon>Autobranchia</taxon>
        <taxon>Pteriomorphia</taxon>
        <taxon>Ostreida</taxon>
        <taxon>Ostreoidea</taxon>
        <taxon>Ostreidae</taxon>
        <taxon>Magallana</taxon>
    </lineage>
</organism>
<feature type="region of interest" description="Disordered" evidence="8">
    <location>
        <begin position="321"/>
        <end position="373"/>
    </location>
</feature>
<comment type="similarity">
    <text evidence="2">Belongs to the RNase H2 subunit B family.</text>
</comment>
<dbReference type="AlphaFoldDB" id="K1Q622"/>
<dbReference type="InParanoid" id="K1Q622"/>
<dbReference type="InterPro" id="IPR019024">
    <property type="entry name" value="RNase_H2_suB_wHTH"/>
</dbReference>
<dbReference type="FunCoup" id="K1Q622">
    <property type="interactions" value="478"/>
</dbReference>
<evidence type="ECO:0000256" key="8">
    <source>
        <dbReference type="SAM" id="MobiDB-lite"/>
    </source>
</evidence>
<evidence type="ECO:0000256" key="6">
    <source>
        <dbReference type="ARBA" id="ARBA00024778"/>
    </source>
</evidence>
<feature type="domain" description="Ribonuclease H2 subunit B wHTH" evidence="9">
    <location>
        <begin position="185"/>
        <end position="314"/>
    </location>
</feature>
<evidence type="ECO:0000256" key="1">
    <source>
        <dbReference type="ARBA" id="ARBA00004123"/>
    </source>
</evidence>